<evidence type="ECO:0000313" key="4">
    <source>
        <dbReference type="EMBL" id="GHD07946.1"/>
    </source>
</evidence>
<dbReference type="Pfam" id="PF07848">
    <property type="entry name" value="PaaX"/>
    <property type="match status" value="1"/>
</dbReference>
<gene>
    <name evidence="4" type="primary">paaX</name>
    <name evidence="4" type="ORF">GCM10008096_19270</name>
</gene>
<dbReference type="Gene3D" id="3.30.70.2650">
    <property type="match status" value="1"/>
</dbReference>
<evidence type="ECO:0000259" key="3">
    <source>
        <dbReference type="Pfam" id="PF20803"/>
    </source>
</evidence>
<feature type="domain" description="Transcriptional repressor PaaX-like C-terminal" evidence="2">
    <location>
        <begin position="195"/>
        <end position="285"/>
    </location>
</feature>
<dbReference type="Pfam" id="PF08223">
    <property type="entry name" value="PaaX_C"/>
    <property type="match status" value="1"/>
</dbReference>
<proteinExistence type="predicted"/>
<dbReference type="Gene3D" id="1.20.58.1460">
    <property type="match status" value="1"/>
</dbReference>
<dbReference type="RefSeq" id="WP_189349942.1">
    <property type="nucleotide sequence ID" value="NZ_BMXK01000007.1"/>
</dbReference>
<dbReference type="EMBL" id="BMXK01000007">
    <property type="protein sequence ID" value="GHD07946.1"/>
    <property type="molecule type" value="Genomic_DNA"/>
</dbReference>
<dbReference type="InterPro" id="IPR048846">
    <property type="entry name" value="PaaX-like_central"/>
</dbReference>
<dbReference type="InterPro" id="IPR036388">
    <property type="entry name" value="WH-like_DNA-bd_sf"/>
</dbReference>
<dbReference type="PANTHER" id="PTHR30319">
    <property type="entry name" value="PHENYLACETIC ACID REGULATOR-RELATED TRANSCRIPTIONAL REPRESSOR"/>
    <property type="match status" value="1"/>
</dbReference>
<name>A0ABQ3GIJ1_9MICC</name>
<evidence type="ECO:0000259" key="2">
    <source>
        <dbReference type="Pfam" id="PF08223"/>
    </source>
</evidence>
<feature type="domain" description="Transcriptional repressor PaaX-like N-terminal" evidence="1">
    <location>
        <begin position="12"/>
        <end position="77"/>
    </location>
</feature>
<evidence type="ECO:0000313" key="5">
    <source>
        <dbReference type="Proteomes" id="UP000642819"/>
    </source>
</evidence>
<dbReference type="PANTHER" id="PTHR30319:SF1">
    <property type="entry name" value="TRANSCRIPTIONAL REPRESSOR PAAX"/>
    <property type="match status" value="1"/>
</dbReference>
<dbReference type="InterPro" id="IPR013225">
    <property type="entry name" value="PaaX_C"/>
</dbReference>
<evidence type="ECO:0000259" key="1">
    <source>
        <dbReference type="Pfam" id="PF07848"/>
    </source>
</evidence>
<keyword evidence="5" id="KW-1185">Reference proteome</keyword>
<comment type="caution">
    <text evidence="4">The sequence shown here is derived from an EMBL/GenBank/DDBJ whole genome shotgun (WGS) entry which is preliminary data.</text>
</comment>
<dbReference type="Pfam" id="PF20803">
    <property type="entry name" value="PaaX_M"/>
    <property type="match status" value="1"/>
</dbReference>
<dbReference type="Gene3D" id="1.10.10.10">
    <property type="entry name" value="Winged helix-like DNA-binding domain superfamily/Winged helix DNA-binding domain"/>
    <property type="match status" value="1"/>
</dbReference>
<sequence>MIEIPAPPIRHQQLILTIYGLYGREGTGALPVSTLIQLLGDLGHEAPGVRSAVSRMKSKGVLTSEKQGGAATYSLSAGTLEIIEEGDARIFAPYRASTHGQWVLAIFSVPESKRDRRHQLRTELTRLGFGAMASGTWIAPANVLPGAKRRLEARGLTEYVEFFTGAYDGEELAAGRMREKVSEWWDLETLSGQVDEFMEYYGSGLADWRALLEQPSGASAEETGLLRRAAFRYYIPMLTLWRRLPYRDPGLPLEYLPSGWRGPQAREIFFGVHDLISPLASEHAHTLLE</sequence>
<reference evidence="5" key="1">
    <citation type="journal article" date="2019" name="Int. J. Syst. Evol. Microbiol.">
        <title>The Global Catalogue of Microorganisms (GCM) 10K type strain sequencing project: providing services to taxonomists for standard genome sequencing and annotation.</title>
        <authorList>
            <consortium name="The Broad Institute Genomics Platform"/>
            <consortium name="The Broad Institute Genome Sequencing Center for Infectious Disease"/>
            <person name="Wu L."/>
            <person name="Ma J."/>
        </authorList>
    </citation>
    <scope>NUCLEOTIDE SEQUENCE [LARGE SCALE GENOMIC DNA]</scope>
    <source>
        <strain evidence="5">KCTC 19466</strain>
    </source>
</reference>
<accession>A0ABQ3GIJ1</accession>
<dbReference type="InterPro" id="IPR011965">
    <property type="entry name" value="PaaX_trns_reg"/>
</dbReference>
<dbReference type="InterPro" id="IPR012906">
    <property type="entry name" value="PaaX-like_N"/>
</dbReference>
<organism evidence="4 5">
    <name type="scientific">Zhihengliuella salsuginis</name>
    <dbReference type="NCBI Taxonomy" id="578222"/>
    <lineage>
        <taxon>Bacteria</taxon>
        <taxon>Bacillati</taxon>
        <taxon>Actinomycetota</taxon>
        <taxon>Actinomycetes</taxon>
        <taxon>Micrococcales</taxon>
        <taxon>Micrococcaceae</taxon>
        <taxon>Zhihengliuella</taxon>
    </lineage>
</organism>
<feature type="domain" description="Transcriptional repressor PaaX-like central Cas2-like" evidence="3">
    <location>
        <begin position="97"/>
        <end position="171"/>
    </location>
</feature>
<dbReference type="Proteomes" id="UP000642819">
    <property type="component" value="Unassembled WGS sequence"/>
</dbReference>
<dbReference type="PIRSF" id="PIRSF020623">
    <property type="entry name" value="PaaX"/>
    <property type="match status" value="1"/>
</dbReference>
<protein>
    <submittedName>
        <fullName evidence="4">PaaX family transcriptional regulator</fullName>
    </submittedName>
</protein>